<accession>A0A6J6VKJ5</accession>
<dbReference type="SUPFAM" id="SSF52540">
    <property type="entry name" value="P-loop containing nucleoside triphosphate hydrolases"/>
    <property type="match status" value="1"/>
</dbReference>
<evidence type="ECO:0000259" key="2">
    <source>
        <dbReference type="Pfam" id="PF00004"/>
    </source>
</evidence>
<dbReference type="GO" id="GO:0016887">
    <property type="term" value="F:ATP hydrolysis activity"/>
    <property type="evidence" value="ECO:0007669"/>
    <property type="project" value="InterPro"/>
</dbReference>
<dbReference type="Gene3D" id="3.40.50.300">
    <property type="entry name" value="P-loop containing nucleotide triphosphate hydrolases"/>
    <property type="match status" value="1"/>
</dbReference>
<evidence type="ECO:0000259" key="3">
    <source>
        <dbReference type="Pfam" id="PF19347"/>
    </source>
</evidence>
<dbReference type="AlphaFoldDB" id="A0A6J6VKJ5"/>
<protein>
    <submittedName>
        <fullName evidence="4">Unannotated protein</fullName>
    </submittedName>
</protein>
<dbReference type="InterPro" id="IPR027417">
    <property type="entry name" value="P-loop_NTPase"/>
</dbReference>
<dbReference type="InterPro" id="IPR045969">
    <property type="entry name" value="DUF5925"/>
</dbReference>
<gene>
    <name evidence="4" type="ORF">UFOPK2806_02541</name>
</gene>
<name>A0A6J6VKJ5_9ZZZZ</name>
<dbReference type="Pfam" id="PF19347">
    <property type="entry name" value="DUF5925"/>
    <property type="match status" value="1"/>
</dbReference>
<organism evidence="4">
    <name type="scientific">freshwater metagenome</name>
    <dbReference type="NCBI Taxonomy" id="449393"/>
    <lineage>
        <taxon>unclassified sequences</taxon>
        <taxon>metagenomes</taxon>
        <taxon>ecological metagenomes</taxon>
    </lineage>
</organism>
<feature type="domain" description="DUF5925" evidence="3">
    <location>
        <begin position="30"/>
        <end position="191"/>
    </location>
</feature>
<feature type="region of interest" description="Disordered" evidence="1">
    <location>
        <begin position="1"/>
        <end position="22"/>
    </location>
</feature>
<reference evidence="4" key="1">
    <citation type="submission" date="2020-05" db="EMBL/GenBank/DDBJ databases">
        <authorList>
            <person name="Chiriac C."/>
            <person name="Salcher M."/>
            <person name="Ghai R."/>
            <person name="Kavagutti S V."/>
        </authorList>
    </citation>
    <scope>NUCLEOTIDE SEQUENCE</scope>
</reference>
<dbReference type="Pfam" id="PF00004">
    <property type="entry name" value="AAA"/>
    <property type="match status" value="1"/>
</dbReference>
<dbReference type="GO" id="GO:0005524">
    <property type="term" value="F:ATP binding"/>
    <property type="evidence" value="ECO:0007669"/>
    <property type="project" value="InterPro"/>
</dbReference>
<feature type="compositionally biased region" description="Low complexity" evidence="1">
    <location>
        <begin position="11"/>
        <end position="22"/>
    </location>
</feature>
<proteinExistence type="predicted"/>
<feature type="domain" description="ATPase AAA-type core" evidence="2">
    <location>
        <begin position="203"/>
        <end position="342"/>
    </location>
</feature>
<sequence>MTIAPERIADAPSPSATPASPASTGMDFVLAPSISVEFGGQARGVLRSAFVAKQASGEHPFVHEFDVSALGVSARELIPTGGVILGMSQDDRGLVVLVETRFGWLLLMSSATEFDVWASARSEFEMMALVNSVCTRAPRSDTNSETPLKVWFEGDGSGFDMRHREFEMPVWSEIRENYPEHVRARLDDVMQVNRPASGGRLIVWYGEPGTGKTNAIRALARSWASWCETHYIAEPERFFGSAGQIERVLTSRFWRRDVADLDTKRESAPSWKLIVAEDTDDLLRAPGIGMGQGALGRLFNLADGVLGQGSNAIFLITTNAPVEDMHPALLRPGRCLSRLEFGRFGSEDARSWLPEGLRQRVTGPTTLAELFEMRGDHQRIVHHEQTKVGGYL</sequence>
<evidence type="ECO:0000256" key="1">
    <source>
        <dbReference type="SAM" id="MobiDB-lite"/>
    </source>
</evidence>
<evidence type="ECO:0000313" key="4">
    <source>
        <dbReference type="EMBL" id="CAB4773012.1"/>
    </source>
</evidence>
<dbReference type="InterPro" id="IPR003959">
    <property type="entry name" value="ATPase_AAA_core"/>
</dbReference>
<dbReference type="EMBL" id="CAEZYY010000064">
    <property type="protein sequence ID" value="CAB4773012.1"/>
    <property type="molecule type" value="Genomic_DNA"/>
</dbReference>